<comment type="similarity">
    <text evidence="2">Belongs to the CD36 family.</text>
</comment>
<dbReference type="InterPro" id="IPR002159">
    <property type="entry name" value="CD36_fam"/>
</dbReference>
<keyword evidence="3" id="KW-1003">Cell membrane</keyword>
<keyword evidence="5 13" id="KW-0812">Transmembrane</keyword>
<evidence type="ECO:0000256" key="1">
    <source>
        <dbReference type="ARBA" id="ARBA00004236"/>
    </source>
</evidence>
<keyword evidence="8 13" id="KW-0472">Membrane</keyword>
<evidence type="ECO:0000313" key="14">
    <source>
        <dbReference type="EMBL" id="CAH1388859.1"/>
    </source>
</evidence>
<evidence type="ECO:0000256" key="13">
    <source>
        <dbReference type="SAM" id="Phobius"/>
    </source>
</evidence>
<evidence type="ECO:0000256" key="3">
    <source>
        <dbReference type="ARBA" id="ARBA00022475"/>
    </source>
</evidence>
<sequence length="554" mass="62620">MKGLQELRGLGRVVYTGSAGCIIIVLSIYFGIAGFPYLLQEQIKARIALNNGSEGMKAWETLPLPLEFKVFIFNVTNPDEVSKGMKPVVQELGPYVYDQYRRKVDIEFTEDDTISYRIEKKFYFNKNKSGCHRESDVIVVPNIPLIGTAYSIEERFPMGLVFINTSAPLLFPGLKNIFVTTSVGDLLFNGVRIKCDYLKGPAMPVCQGIKRNRPPSLKEIPLSRDFAFSYFSDANTSLSGVFKVKRGNKNVYDLGRIIKYDNHTELTMWDKNTTCSELKGTDSTILPPIPSKDEDIYIFLPEVCLSLKAVMKRETSMYGIDVYQYFASTHNFDSGNNNPSNLCRCKKQEDDPKAPPKCLHDGAIDASKCQGAPVVFTYPHMLFAHPDYQNFVEGYQRDYDKHQTEVFIEPRTGVPLAAFKRIQMNIFLKRLNDVDVFANISEGLFPLLWLEEALTEELVQTYLPDIKEMMSTTHIIMSVTGLLIGIGLFCLLVALILYLKHRKIACVKENQVVSNISLIGPGMATRKDPDTVDKRISYDLPNTVASDRITVQKF</sequence>
<evidence type="ECO:0000313" key="15">
    <source>
        <dbReference type="Proteomes" id="UP001152798"/>
    </source>
</evidence>
<keyword evidence="11" id="KW-0325">Glycoprotein</keyword>
<dbReference type="PANTHER" id="PTHR11923">
    <property type="entry name" value="SCAVENGER RECEPTOR CLASS B TYPE-1 SR-B1"/>
    <property type="match status" value="1"/>
</dbReference>
<dbReference type="GO" id="GO:0007608">
    <property type="term" value="P:sensory perception of smell"/>
    <property type="evidence" value="ECO:0007669"/>
    <property type="project" value="UniProtKB-KW"/>
</dbReference>
<feature type="transmembrane region" description="Helical" evidence="13">
    <location>
        <begin position="475"/>
        <end position="499"/>
    </location>
</feature>
<accession>A0A9P0GUZ4</accession>
<keyword evidence="6" id="KW-0552">Olfaction</keyword>
<dbReference type="EMBL" id="OV725077">
    <property type="protein sequence ID" value="CAH1388859.1"/>
    <property type="molecule type" value="Genomic_DNA"/>
</dbReference>
<evidence type="ECO:0000256" key="7">
    <source>
        <dbReference type="ARBA" id="ARBA00022989"/>
    </source>
</evidence>
<name>A0A9P0GUZ4_NEZVI</name>
<evidence type="ECO:0000256" key="6">
    <source>
        <dbReference type="ARBA" id="ARBA00022725"/>
    </source>
</evidence>
<evidence type="ECO:0000256" key="5">
    <source>
        <dbReference type="ARBA" id="ARBA00022692"/>
    </source>
</evidence>
<evidence type="ECO:0000256" key="11">
    <source>
        <dbReference type="ARBA" id="ARBA00023180"/>
    </source>
</evidence>
<organism evidence="14 15">
    <name type="scientific">Nezara viridula</name>
    <name type="common">Southern green stink bug</name>
    <name type="synonym">Cimex viridulus</name>
    <dbReference type="NCBI Taxonomy" id="85310"/>
    <lineage>
        <taxon>Eukaryota</taxon>
        <taxon>Metazoa</taxon>
        <taxon>Ecdysozoa</taxon>
        <taxon>Arthropoda</taxon>
        <taxon>Hexapoda</taxon>
        <taxon>Insecta</taxon>
        <taxon>Pterygota</taxon>
        <taxon>Neoptera</taxon>
        <taxon>Paraneoptera</taxon>
        <taxon>Hemiptera</taxon>
        <taxon>Heteroptera</taxon>
        <taxon>Panheteroptera</taxon>
        <taxon>Pentatomomorpha</taxon>
        <taxon>Pentatomoidea</taxon>
        <taxon>Pentatomidae</taxon>
        <taxon>Pentatominae</taxon>
        <taxon>Nezara</taxon>
    </lineage>
</organism>
<evidence type="ECO:0000256" key="2">
    <source>
        <dbReference type="ARBA" id="ARBA00010532"/>
    </source>
</evidence>
<dbReference type="Pfam" id="PF01130">
    <property type="entry name" value="CD36"/>
    <property type="match status" value="1"/>
</dbReference>
<evidence type="ECO:0000256" key="8">
    <source>
        <dbReference type="ARBA" id="ARBA00023136"/>
    </source>
</evidence>
<keyword evidence="9" id="KW-1015">Disulfide bond</keyword>
<evidence type="ECO:0000256" key="4">
    <source>
        <dbReference type="ARBA" id="ARBA00022606"/>
    </source>
</evidence>
<keyword evidence="10" id="KW-0675">Receptor</keyword>
<dbReference type="PRINTS" id="PR01609">
    <property type="entry name" value="CD36FAMILY"/>
</dbReference>
<evidence type="ECO:0000256" key="9">
    <source>
        <dbReference type="ARBA" id="ARBA00023157"/>
    </source>
</evidence>
<dbReference type="OrthoDB" id="195015at2759"/>
<dbReference type="AlphaFoldDB" id="A0A9P0GUZ4"/>
<reference evidence="14" key="1">
    <citation type="submission" date="2022-01" db="EMBL/GenBank/DDBJ databases">
        <authorList>
            <person name="King R."/>
        </authorList>
    </citation>
    <scope>NUCLEOTIDE SEQUENCE</scope>
</reference>
<dbReference type="Proteomes" id="UP001152798">
    <property type="component" value="Chromosome 1"/>
</dbReference>
<protein>
    <recommendedName>
        <fullName evidence="12">Sensory neuron membrane protein 2</fullName>
    </recommendedName>
</protein>
<keyword evidence="7 13" id="KW-1133">Transmembrane helix</keyword>
<keyword evidence="4" id="KW-0716">Sensory transduction</keyword>
<dbReference type="GO" id="GO:0005886">
    <property type="term" value="C:plasma membrane"/>
    <property type="evidence" value="ECO:0007669"/>
    <property type="project" value="UniProtKB-SubCell"/>
</dbReference>
<keyword evidence="15" id="KW-1185">Reference proteome</keyword>
<gene>
    <name evidence="14" type="ORF">NEZAVI_LOCUS383</name>
</gene>
<dbReference type="PANTHER" id="PTHR11923:SF109">
    <property type="entry name" value="SENSORY NEURON MEMBRANE PROTEIN 2"/>
    <property type="match status" value="1"/>
</dbReference>
<dbReference type="GO" id="GO:0005737">
    <property type="term" value="C:cytoplasm"/>
    <property type="evidence" value="ECO:0007669"/>
    <property type="project" value="TreeGrafter"/>
</dbReference>
<feature type="transmembrane region" description="Helical" evidence="13">
    <location>
        <begin position="12"/>
        <end position="39"/>
    </location>
</feature>
<dbReference type="GO" id="GO:0005044">
    <property type="term" value="F:scavenger receptor activity"/>
    <property type="evidence" value="ECO:0007669"/>
    <property type="project" value="TreeGrafter"/>
</dbReference>
<evidence type="ECO:0000256" key="10">
    <source>
        <dbReference type="ARBA" id="ARBA00023170"/>
    </source>
</evidence>
<evidence type="ECO:0000256" key="12">
    <source>
        <dbReference type="ARBA" id="ARBA00040645"/>
    </source>
</evidence>
<comment type="subcellular location">
    <subcellularLocation>
        <location evidence="1">Cell membrane</location>
    </subcellularLocation>
</comment>
<proteinExistence type="inferred from homology"/>